<dbReference type="Gene3D" id="3.60.21.10">
    <property type="match status" value="1"/>
</dbReference>
<sequence>MTSDEATEHGWEDVRDPLEGSKIVKTSEAPEESSISSKSIPNTPRRRRPGTRTTYIATSSFNPRKTTMLSRPKSATARQSSTQPLVSEDELHAAFNVGVRSSFKYIHEVVTWFFYLLKRPLSLILVLWAVAFTLNSLSASLRAAFYPLCIIPGISRSPLCTRSIATGENAGHPQHAEYPKMVEIQSKTFEQLLDESVGGSTLALEIKKAEMATADLVAVVRTSDLKSKDILADSLGAFVNNARDTARGLQKLNAKVSGSVDNILAISDYALHEIEGTENKQSSLMKYVWPFNYRPDLELLSSTFSQSLSVLSTSLENLILSAEASLQSLDKLEAQLGTIHDILTREDVSLTAEQSELLAALWSRLGGNRARKHRFEGNLQLLRHLGGYRSRALAHVVAALQALQTLSADMEELRERAASPELSGGEIPMRVHAQAIRSGVHRLNEGRLKAKEKEEEALQRVLGLDSVLRYVDRRGTNIPKAESSTRAVKSRGRTRQTRLYIAAMDLNTQHTATSQFIQADDDDDFDDEALPSFSGPTMEDDHISPIDKGKQRAQEQLAPPGSVNDAAVLSGNIGSAASGSGAPPGQSRKFVGGVQVETRYSGVDTLDEPVTTTIARDLRSIYIKVVQVLYPSRSGVGREVLRDWDLWGPLILCLLLGIMLSANSPPEQALGVFTAVVVIVCLGSVVVTIQAKLLGGRVSFFQALCVLGYCVAPLDVAALIACFVRIMWVRIPVALGAWAWCIWAHLSTRIASVNFLDGTKVEQQRILLAVYPLLVFTAAWRRTRGSRDPALYSEETVPRAAILSCAVFVVFRQSSYFSAARAKRQLVLQQDINIDLNSSLDSNLGSVNADTDSVRPHERRIVAVGDLHGDFGNALKVLQMAGVVDTAGDWTGDVELFVQTGDIIDRGKDTIKLFLWMEKLRSQARNVGGDVISHLGNHEWMNLLGDWRYVYPDEIDTFGSIAARQKMFQTGRIGRAWAANYSITSRIPLHPPMGHTSPFPTAQFYASDAQSLDFDPNSPEANAPLARAALSFVHGGLAPNYAHLTPYPAHINALGRTLLERLQTRPFPPPHPPAPYAGLPADATPEERSLYMDDGPLWYRGWALRPEAEVCGEVDEVLERTGVRRLIMGHTPDFNKITPRCGGKIIIIDTGISHAYGGVLSALSVKYTLMPHQDNKRRWTEREVVTALYPDHQDVLIIEEQELMSEL</sequence>
<dbReference type="PANTHER" id="PTHR46546:SF4">
    <property type="entry name" value="SHEWANELLA-LIKE PROTEIN PHOSPHATASE 1"/>
    <property type="match status" value="1"/>
</dbReference>
<dbReference type="InterPro" id="IPR004843">
    <property type="entry name" value="Calcineurin-like_PHP"/>
</dbReference>
<protein>
    <recommendedName>
        <fullName evidence="12">Calcineurin-like phosphoesterase domain-containing protein</fullName>
    </recommendedName>
</protein>
<dbReference type="GO" id="GO:0016787">
    <property type="term" value="F:hydrolase activity"/>
    <property type="evidence" value="ECO:0007669"/>
    <property type="project" value="InterPro"/>
</dbReference>
<feature type="region of interest" description="Disordered" evidence="6">
    <location>
        <begin position="1"/>
        <end position="54"/>
    </location>
</feature>
<dbReference type="AlphaFoldDB" id="A0A4S4L877"/>
<evidence type="ECO:0000256" key="2">
    <source>
        <dbReference type="ARBA" id="ARBA00010596"/>
    </source>
</evidence>
<evidence type="ECO:0008006" key="12">
    <source>
        <dbReference type="Google" id="ProtNLM"/>
    </source>
</evidence>
<dbReference type="InterPro" id="IPR006977">
    <property type="entry name" value="Yip1_dom"/>
</dbReference>
<proteinExistence type="inferred from homology"/>
<evidence type="ECO:0000256" key="4">
    <source>
        <dbReference type="ARBA" id="ARBA00022989"/>
    </source>
</evidence>
<feature type="compositionally biased region" description="Low complexity" evidence="6">
    <location>
        <begin position="32"/>
        <end position="43"/>
    </location>
</feature>
<keyword evidence="11" id="KW-1185">Reference proteome</keyword>
<feature type="compositionally biased region" description="Basic and acidic residues" evidence="6">
    <location>
        <begin position="1"/>
        <end position="19"/>
    </location>
</feature>
<dbReference type="Pfam" id="PF04893">
    <property type="entry name" value="Yip1"/>
    <property type="match status" value="1"/>
</dbReference>
<feature type="transmembrane region" description="Helical" evidence="7">
    <location>
        <begin position="731"/>
        <end position="751"/>
    </location>
</feature>
<evidence type="ECO:0000313" key="10">
    <source>
        <dbReference type="EMBL" id="THH05860.1"/>
    </source>
</evidence>
<dbReference type="Pfam" id="PF00149">
    <property type="entry name" value="Metallophos"/>
    <property type="match status" value="1"/>
</dbReference>
<feature type="transmembrane region" description="Helical" evidence="7">
    <location>
        <begin position="644"/>
        <end position="662"/>
    </location>
</feature>
<evidence type="ECO:0000259" key="8">
    <source>
        <dbReference type="Pfam" id="PF00149"/>
    </source>
</evidence>
<gene>
    <name evidence="10" type="ORF">EW145_g4488</name>
</gene>
<feature type="transmembrane region" description="Helical" evidence="7">
    <location>
        <begin position="669"/>
        <end position="689"/>
    </location>
</feature>
<dbReference type="SUPFAM" id="SSF56300">
    <property type="entry name" value="Metallo-dependent phosphatases"/>
    <property type="match status" value="1"/>
</dbReference>
<keyword evidence="3 7" id="KW-0812">Transmembrane</keyword>
<feature type="compositionally biased region" description="Acidic residues" evidence="6">
    <location>
        <begin position="520"/>
        <end position="529"/>
    </location>
</feature>
<comment type="similarity">
    <text evidence="2">Belongs to the YIP1 family.</text>
</comment>
<evidence type="ECO:0000256" key="7">
    <source>
        <dbReference type="SAM" id="Phobius"/>
    </source>
</evidence>
<dbReference type="Proteomes" id="UP000308199">
    <property type="component" value="Unassembled WGS sequence"/>
</dbReference>
<comment type="subcellular location">
    <subcellularLocation>
        <location evidence="1">Membrane</location>
        <topology evidence="1">Multi-pass membrane protein</topology>
    </subcellularLocation>
</comment>
<accession>A0A4S4L877</accession>
<evidence type="ECO:0000256" key="1">
    <source>
        <dbReference type="ARBA" id="ARBA00004141"/>
    </source>
</evidence>
<keyword evidence="4 7" id="KW-1133">Transmembrane helix</keyword>
<name>A0A4S4L877_9AGAM</name>
<reference evidence="10 11" key="1">
    <citation type="submission" date="2019-02" db="EMBL/GenBank/DDBJ databases">
        <title>Genome sequencing of the rare red list fungi Phellinidium pouzarii.</title>
        <authorList>
            <person name="Buettner E."/>
            <person name="Kellner H."/>
        </authorList>
    </citation>
    <scope>NUCLEOTIDE SEQUENCE [LARGE SCALE GENOMIC DNA]</scope>
    <source>
        <strain evidence="10 11">DSM 108285</strain>
    </source>
</reference>
<dbReference type="EMBL" id="SGPK01000232">
    <property type="protein sequence ID" value="THH05860.1"/>
    <property type="molecule type" value="Genomic_DNA"/>
</dbReference>
<feature type="compositionally biased region" description="Basic and acidic residues" evidence="6">
    <location>
        <begin position="539"/>
        <end position="553"/>
    </location>
</feature>
<feature type="domain" description="Yip1" evidence="9">
    <location>
        <begin position="636"/>
        <end position="779"/>
    </location>
</feature>
<evidence type="ECO:0000256" key="3">
    <source>
        <dbReference type="ARBA" id="ARBA00022692"/>
    </source>
</evidence>
<dbReference type="PANTHER" id="PTHR46546">
    <property type="entry name" value="SHEWANELLA-LIKE PROTEIN PHOSPHATASE 1"/>
    <property type="match status" value="1"/>
</dbReference>
<evidence type="ECO:0000256" key="6">
    <source>
        <dbReference type="SAM" id="MobiDB-lite"/>
    </source>
</evidence>
<feature type="transmembrane region" description="Helical" evidence="7">
    <location>
        <begin position="701"/>
        <end position="724"/>
    </location>
</feature>
<comment type="caution">
    <text evidence="10">The sequence shown here is derived from an EMBL/GenBank/DDBJ whole genome shotgun (WGS) entry which is preliminary data.</text>
</comment>
<organism evidence="10 11">
    <name type="scientific">Phellinidium pouzarii</name>
    <dbReference type="NCBI Taxonomy" id="167371"/>
    <lineage>
        <taxon>Eukaryota</taxon>
        <taxon>Fungi</taxon>
        <taxon>Dikarya</taxon>
        <taxon>Basidiomycota</taxon>
        <taxon>Agaricomycotina</taxon>
        <taxon>Agaricomycetes</taxon>
        <taxon>Hymenochaetales</taxon>
        <taxon>Hymenochaetaceae</taxon>
        <taxon>Phellinidium</taxon>
    </lineage>
</organism>
<feature type="region of interest" description="Disordered" evidence="6">
    <location>
        <begin position="520"/>
        <end position="565"/>
    </location>
</feature>
<dbReference type="GO" id="GO:0016020">
    <property type="term" value="C:membrane"/>
    <property type="evidence" value="ECO:0007669"/>
    <property type="project" value="UniProtKB-SubCell"/>
</dbReference>
<evidence type="ECO:0000313" key="11">
    <source>
        <dbReference type="Proteomes" id="UP000308199"/>
    </source>
</evidence>
<dbReference type="InterPro" id="IPR029052">
    <property type="entry name" value="Metallo-depent_PP-like"/>
</dbReference>
<evidence type="ECO:0000259" key="9">
    <source>
        <dbReference type="Pfam" id="PF04893"/>
    </source>
</evidence>
<feature type="domain" description="Calcineurin-like phosphoesterase" evidence="8">
    <location>
        <begin position="860"/>
        <end position="964"/>
    </location>
</feature>
<evidence type="ECO:0000256" key="5">
    <source>
        <dbReference type="ARBA" id="ARBA00023136"/>
    </source>
</evidence>
<dbReference type="OrthoDB" id="5976022at2759"/>
<keyword evidence="5 7" id="KW-0472">Membrane</keyword>